<dbReference type="Proteomes" id="UP001176940">
    <property type="component" value="Unassembled WGS sequence"/>
</dbReference>
<accession>A0ABN9MBT9</accession>
<evidence type="ECO:0000313" key="2">
    <source>
        <dbReference type="EMBL" id="CAJ0963769.1"/>
    </source>
</evidence>
<feature type="region of interest" description="Disordered" evidence="1">
    <location>
        <begin position="71"/>
        <end position="444"/>
    </location>
</feature>
<organism evidence="2 3">
    <name type="scientific">Ranitomeya imitator</name>
    <name type="common">mimic poison frog</name>
    <dbReference type="NCBI Taxonomy" id="111125"/>
    <lineage>
        <taxon>Eukaryota</taxon>
        <taxon>Metazoa</taxon>
        <taxon>Chordata</taxon>
        <taxon>Craniata</taxon>
        <taxon>Vertebrata</taxon>
        <taxon>Euteleostomi</taxon>
        <taxon>Amphibia</taxon>
        <taxon>Batrachia</taxon>
        <taxon>Anura</taxon>
        <taxon>Neobatrachia</taxon>
        <taxon>Hyloidea</taxon>
        <taxon>Dendrobatidae</taxon>
        <taxon>Dendrobatinae</taxon>
        <taxon>Ranitomeya</taxon>
    </lineage>
</organism>
<name>A0ABN9MBT9_9NEOB</name>
<dbReference type="EMBL" id="CAUEEQ010058422">
    <property type="protein sequence ID" value="CAJ0963769.1"/>
    <property type="molecule type" value="Genomic_DNA"/>
</dbReference>
<feature type="compositionally biased region" description="Basic and acidic residues" evidence="1">
    <location>
        <begin position="411"/>
        <end position="432"/>
    </location>
</feature>
<gene>
    <name evidence="2" type="ORF">RIMI_LOCUS18821732</name>
</gene>
<feature type="compositionally biased region" description="Basic and acidic residues" evidence="1">
    <location>
        <begin position="247"/>
        <end position="258"/>
    </location>
</feature>
<feature type="compositionally biased region" description="Basic and acidic residues" evidence="1">
    <location>
        <begin position="181"/>
        <end position="190"/>
    </location>
</feature>
<evidence type="ECO:0000313" key="3">
    <source>
        <dbReference type="Proteomes" id="UP001176940"/>
    </source>
</evidence>
<feature type="compositionally biased region" description="Low complexity" evidence="1">
    <location>
        <begin position="292"/>
        <end position="315"/>
    </location>
</feature>
<feature type="compositionally biased region" description="Basic and acidic residues" evidence="1">
    <location>
        <begin position="278"/>
        <end position="290"/>
    </location>
</feature>
<sequence length="444" mass="48111">MSEGSDAGRNSSMRRCLQRTEVVQVVQLIQDDTSIIEEKTIYEDKRVDQYAPTLGTCRRDLTSNFGRHMFESDQEHAEMDSGSVESQRKYSLKGGESQDIYEGEEKKKRESRKSGFLNLIKSRSKSERPQTVIVTEEPPSPKPSIKSPAPDTSKKDKVTDGNGAVSSSASAGSSGPSSSTERSEELKTPDSLEENLQLDDIGKSDSKSSPQSGRRYGVQVMGSGLLAEMKAKQERRAANKKLGSDVGTKDLLDVEKADGSGAVPKFSRGDSTSSCPEKNIKCEVKSEGSVRSKSSSSTPTSPKPPLQSTKPTLTPRPSVPQKPRSGSRTEDIPESPSGPCSPKTPILPSVMKRAPSEKDRDGPSSPQPSSRQHADEGYSKETNLAVFPSTATRPTTPSDSSPKKNHNQSPDGHELKSRSSSKDSHQRSKSSDSGEEADKEFVFI</sequence>
<keyword evidence="3" id="KW-1185">Reference proteome</keyword>
<evidence type="ECO:0000256" key="1">
    <source>
        <dbReference type="SAM" id="MobiDB-lite"/>
    </source>
</evidence>
<feature type="compositionally biased region" description="Polar residues" evidence="1">
    <location>
        <begin position="389"/>
        <end position="400"/>
    </location>
</feature>
<comment type="caution">
    <text evidence="2">The sequence shown here is derived from an EMBL/GenBank/DDBJ whole genome shotgun (WGS) entry which is preliminary data.</text>
</comment>
<protein>
    <submittedName>
        <fullName evidence="2">Uncharacterized protein</fullName>
    </submittedName>
</protein>
<feature type="compositionally biased region" description="Low complexity" evidence="1">
    <location>
        <begin position="163"/>
        <end position="179"/>
    </location>
</feature>
<proteinExistence type="predicted"/>
<reference evidence="2" key="1">
    <citation type="submission" date="2023-07" db="EMBL/GenBank/DDBJ databases">
        <authorList>
            <person name="Stuckert A."/>
        </authorList>
    </citation>
    <scope>NUCLEOTIDE SEQUENCE</scope>
</reference>